<feature type="compositionally biased region" description="Gly residues" evidence="1">
    <location>
        <begin position="267"/>
        <end position="279"/>
    </location>
</feature>
<evidence type="ECO:0000256" key="1">
    <source>
        <dbReference type="SAM" id="MobiDB-lite"/>
    </source>
</evidence>
<dbReference type="PANTHER" id="PTHR38357:SF1">
    <property type="entry name" value="EXPRESSED PROTEIN"/>
    <property type="match status" value="1"/>
</dbReference>
<dbReference type="Pfam" id="PF12843">
    <property type="entry name" value="QSregVF_b"/>
    <property type="match status" value="1"/>
</dbReference>
<dbReference type="GO" id="GO:0009536">
    <property type="term" value="C:plastid"/>
    <property type="evidence" value="ECO:0007669"/>
    <property type="project" value="TreeGrafter"/>
</dbReference>
<dbReference type="EMBL" id="LR746265">
    <property type="protein sequence ID" value="CAA7390571.1"/>
    <property type="molecule type" value="Genomic_DNA"/>
</dbReference>
<feature type="region of interest" description="Disordered" evidence="1">
    <location>
        <begin position="265"/>
        <end position="294"/>
    </location>
</feature>
<name>A0A7I8K151_SPIIN</name>
<gene>
    <name evidence="2" type="ORF">SI8410_02002033</name>
</gene>
<reference evidence="2" key="1">
    <citation type="submission" date="2020-02" db="EMBL/GenBank/DDBJ databases">
        <authorList>
            <person name="Scholz U."/>
            <person name="Mascher M."/>
            <person name="Fiebig A."/>
        </authorList>
    </citation>
    <scope>NUCLEOTIDE SEQUENCE</scope>
</reference>
<organism evidence="2 3">
    <name type="scientific">Spirodela intermedia</name>
    <name type="common">Intermediate duckweed</name>
    <dbReference type="NCBI Taxonomy" id="51605"/>
    <lineage>
        <taxon>Eukaryota</taxon>
        <taxon>Viridiplantae</taxon>
        <taxon>Streptophyta</taxon>
        <taxon>Embryophyta</taxon>
        <taxon>Tracheophyta</taxon>
        <taxon>Spermatophyta</taxon>
        <taxon>Magnoliopsida</taxon>
        <taxon>Liliopsida</taxon>
        <taxon>Araceae</taxon>
        <taxon>Lemnoideae</taxon>
        <taxon>Spirodela</taxon>
    </lineage>
</organism>
<evidence type="ECO:0000313" key="3">
    <source>
        <dbReference type="Proteomes" id="UP000663760"/>
    </source>
</evidence>
<keyword evidence="3" id="KW-1185">Reference proteome</keyword>
<protein>
    <submittedName>
        <fullName evidence="2">Uncharacterized protein</fullName>
    </submittedName>
</protein>
<dbReference type="InterPro" id="IPR024530">
    <property type="entry name" value="QSregVF_b"/>
</dbReference>
<dbReference type="PANTHER" id="PTHR38357">
    <property type="entry name" value="EXPRESSED PROTEIN"/>
    <property type="match status" value="1"/>
</dbReference>
<dbReference type="OrthoDB" id="1897217at2759"/>
<proteinExistence type="predicted"/>
<accession>A0A7I8K151</accession>
<dbReference type="AlphaFoldDB" id="A0A7I8K151"/>
<sequence>MAILRLPRPPLLVFPPSSRDPAAITGNRRRLPVLRAAAGEWRRGVAAEMPPARDRVIDFGKYRGRMLGTLPSSYLNWVSRNLRAGDSLQWALLADEVLSDEVYRDRLEWESAERLLTGGATGAAAATVSPVAELLDVSRRFGWDNDDKEGWRMVDFELLGTSRGGRIPRLAARPAGGAAAAAPTGGKRAGSGAAEDCWIHRGGRTAAAPPPGGRRVARLSEGCRFTVGGEAEAAATGAEEKREERRQRLRMKREQRMLALRRDLGLDDGGAAGGGGGGEEAAVARKGKGGAAILPNSSLRGLLNKIRGREP</sequence>
<evidence type="ECO:0000313" key="2">
    <source>
        <dbReference type="EMBL" id="CAA7390571.1"/>
    </source>
</evidence>
<dbReference type="Proteomes" id="UP000663760">
    <property type="component" value="Chromosome 2"/>
</dbReference>